<evidence type="ECO:0000256" key="9">
    <source>
        <dbReference type="HAMAP-Rule" id="MF_00151"/>
    </source>
</evidence>
<keyword evidence="6 9" id="KW-0460">Magnesium</keyword>
<sequence>MSRALCAGSFDPVTNGHVNVFERAADQFDELVVTVMANPAKTTLFGPDERLEMLREVTGHLPNVLVGSWSGLLVDCVREQGFTVIVKGLRCGDFDYEQSMARTHRALAGVDTYFIASDPTYGYLSSSLVKEIAAAGGDTRGLLPAAVQRRLLERLAETRL</sequence>
<evidence type="ECO:0000256" key="3">
    <source>
        <dbReference type="ARBA" id="ARBA00022695"/>
    </source>
</evidence>
<dbReference type="RefSeq" id="WP_167462769.1">
    <property type="nucleotide sequence ID" value="NZ_CP046171.1"/>
</dbReference>
<dbReference type="Pfam" id="PF01467">
    <property type="entry name" value="CTP_transf_like"/>
    <property type="match status" value="1"/>
</dbReference>
<dbReference type="GO" id="GO:0015937">
    <property type="term" value="P:coenzyme A biosynthetic process"/>
    <property type="evidence" value="ECO:0007669"/>
    <property type="project" value="UniProtKB-UniRule"/>
</dbReference>
<feature type="site" description="Transition state stabilizer" evidence="9">
    <location>
        <position position="17"/>
    </location>
</feature>
<evidence type="ECO:0000256" key="4">
    <source>
        <dbReference type="ARBA" id="ARBA00022741"/>
    </source>
</evidence>
<dbReference type="InterPro" id="IPR014729">
    <property type="entry name" value="Rossmann-like_a/b/a_fold"/>
</dbReference>
<dbReference type="NCBIfam" id="TIGR00125">
    <property type="entry name" value="cyt_tran_rel"/>
    <property type="match status" value="1"/>
</dbReference>
<dbReference type="UniPathway" id="UPA00241">
    <property type="reaction ID" value="UER00355"/>
</dbReference>
<dbReference type="InterPro" id="IPR004821">
    <property type="entry name" value="Cyt_trans-like"/>
</dbReference>
<feature type="binding site" evidence="9">
    <location>
        <begin position="9"/>
        <end position="10"/>
    </location>
    <ligand>
        <name>ATP</name>
        <dbReference type="ChEBI" id="CHEBI:30616"/>
    </ligand>
</feature>
<comment type="function">
    <text evidence="9">Reversibly transfers an adenylyl group from ATP to 4'-phosphopantetheine, yielding dephospho-CoA (dPCoA) and pyrophosphate.</text>
</comment>
<dbReference type="HAMAP" id="MF_00151">
    <property type="entry name" value="PPAT_bact"/>
    <property type="match status" value="1"/>
</dbReference>
<evidence type="ECO:0000256" key="5">
    <source>
        <dbReference type="ARBA" id="ARBA00022840"/>
    </source>
</evidence>
<proteinExistence type="inferred from homology"/>
<name>A0A6G9XSA2_NOCBR</name>
<dbReference type="GO" id="GO:0005524">
    <property type="term" value="F:ATP binding"/>
    <property type="evidence" value="ECO:0007669"/>
    <property type="project" value="UniProtKB-KW"/>
</dbReference>
<keyword evidence="2 9" id="KW-0808">Transferase</keyword>
<dbReference type="EC" id="2.7.7.3" evidence="9"/>
<keyword evidence="5 9" id="KW-0067">ATP-binding</keyword>
<feature type="binding site" evidence="9">
    <location>
        <position position="97"/>
    </location>
    <ligand>
        <name>ATP</name>
        <dbReference type="ChEBI" id="CHEBI:30616"/>
    </ligand>
</feature>
<keyword evidence="1 9" id="KW-0963">Cytoplasm</keyword>
<evidence type="ECO:0000313" key="12">
    <source>
        <dbReference type="Proteomes" id="UP000501705"/>
    </source>
</evidence>
<dbReference type="Gene3D" id="3.40.50.620">
    <property type="entry name" value="HUPs"/>
    <property type="match status" value="1"/>
</dbReference>
<feature type="binding site" evidence="9">
    <location>
        <position position="41"/>
    </location>
    <ligand>
        <name>substrate</name>
    </ligand>
</feature>
<reference evidence="11 12" key="1">
    <citation type="journal article" date="2019" name="ACS Chem. Biol.">
        <title>Identification and Mobilization of a Cryptic Antibiotic Biosynthesis Gene Locus from a Human-Pathogenic Nocardia Isolate.</title>
        <authorList>
            <person name="Herisse M."/>
            <person name="Ishida K."/>
            <person name="Porter J.L."/>
            <person name="Howden B."/>
            <person name="Hertweck C."/>
            <person name="Stinear T.P."/>
            <person name="Pidot S.J."/>
        </authorList>
    </citation>
    <scope>NUCLEOTIDE SEQUENCE [LARGE SCALE GENOMIC DNA]</scope>
    <source>
        <strain evidence="11 12">AUSMDU00024985</strain>
    </source>
</reference>
<feature type="binding site" evidence="9">
    <location>
        <begin position="88"/>
        <end position="90"/>
    </location>
    <ligand>
        <name>ATP</name>
        <dbReference type="ChEBI" id="CHEBI:30616"/>
    </ligand>
</feature>
<comment type="catalytic activity">
    <reaction evidence="8 9">
        <text>(R)-4'-phosphopantetheine + ATP + H(+) = 3'-dephospho-CoA + diphosphate</text>
        <dbReference type="Rhea" id="RHEA:19801"/>
        <dbReference type="ChEBI" id="CHEBI:15378"/>
        <dbReference type="ChEBI" id="CHEBI:30616"/>
        <dbReference type="ChEBI" id="CHEBI:33019"/>
        <dbReference type="ChEBI" id="CHEBI:57328"/>
        <dbReference type="ChEBI" id="CHEBI:61723"/>
        <dbReference type="EC" id="2.7.7.3"/>
    </reaction>
</comment>
<evidence type="ECO:0000256" key="8">
    <source>
        <dbReference type="ARBA" id="ARBA00029346"/>
    </source>
</evidence>
<feature type="binding site" evidence="9">
    <location>
        <position position="9"/>
    </location>
    <ligand>
        <name>substrate</name>
    </ligand>
</feature>
<comment type="subcellular location">
    <subcellularLocation>
        <location evidence="9">Cytoplasm</location>
    </subcellularLocation>
</comment>
<feature type="binding site" evidence="9">
    <location>
        <position position="87"/>
    </location>
    <ligand>
        <name>substrate</name>
    </ligand>
</feature>
<evidence type="ECO:0000256" key="6">
    <source>
        <dbReference type="ARBA" id="ARBA00022842"/>
    </source>
</evidence>
<keyword evidence="7 9" id="KW-0173">Coenzyme A biosynthesis</keyword>
<evidence type="ECO:0000256" key="1">
    <source>
        <dbReference type="ARBA" id="ARBA00022490"/>
    </source>
</evidence>
<feature type="binding site" evidence="9">
    <location>
        <begin position="121"/>
        <end position="127"/>
    </location>
    <ligand>
        <name>ATP</name>
        <dbReference type="ChEBI" id="CHEBI:30616"/>
    </ligand>
</feature>
<dbReference type="AlphaFoldDB" id="A0A6G9XSA2"/>
<comment type="subunit">
    <text evidence="9">Homohexamer.</text>
</comment>
<dbReference type="SUPFAM" id="SSF52374">
    <property type="entry name" value="Nucleotidylyl transferase"/>
    <property type="match status" value="1"/>
</dbReference>
<dbReference type="NCBIfam" id="TIGR01510">
    <property type="entry name" value="coaD_prev_kdtB"/>
    <property type="match status" value="1"/>
</dbReference>
<comment type="pathway">
    <text evidence="9">Cofactor biosynthesis; coenzyme A biosynthesis; CoA from (R)-pantothenate: step 4/5.</text>
</comment>
<protein>
    <recommendedName>
        <fullName evidence="9">Phosphopantetheine adenylyltransferase</fullName>
        <ecNumber evidence="9">2.7.7.3</ecNumber>
    </recommendedName>
    <alternativeName>
        <fullName evidence="9">Dephospho-CoA pyrophosphorylase</fullName>
    </alternativeName>
    <alternativeName>
        <fullName evidence="9">Pantetheine-phosphate adenylyltransferase</fullName>
        <shortName evidence="9">PPAT</shortName>
    </alternativeName>
</protein>
<feature type="binding site" evidence="9">
    <location>
        <position position="17"/>
    </location>
    <ligand>
        <name>ATP</name>
        <dbReference type="ChEBI" id="CHEBI:30616"/>
    </ligand>
</feature>
<feature type="binding site" evidence="9">
    <location>
        <position position="73"/>
    </location>
    <ligand>
        <name>substrate</name>
    </ligand>
</feature>
<dbReference type="InterPro" id="IPR001980">
    <property type="entry name" value="PPAT"/>
</dbReference>
<dbReference type="PANTHER" id="PTHR21342">
    <property type="entry name" value="PHOSPHOPANTETHEINE ADENYLYLTRANSFERASE"/>
    <property type="match status" value="1"/>
</dbReference>
<comment type="cofactor">
    <cofactor evidence="9">
        <name>Mg(2+)</name>
        <dbReference type="ChEBI" id="CHEBI:18420"/>
    </cofactor>
</comment>
<evidence type="ECO:0000256" key="7">
    <source>
        <dbReference type="ARBA" id="ARBA00022993"/>
    </source>
</evidence>
<keyword evidence="3 9" id="KW-0548">Nucleotidyltransferase</keyword>
<dbReference type="GO" id="GO:0004595">
    <property type="term" value="F:pantetheine-phosphate adenylyltransferase activity"/>
    <property type="evidence" value="ECO:0007669"/>
    <property type="project" value="UniProtKB-UniRule"/>
</dbReference>
<dbReference type="PRINTS" id="PR01020">
    <property type="entry name" value="LPSBIOSNTHSS"/>
</dbReference>
<dbReference type="CDD" id="cd02163">
    <property type="entry name" value="PPAT"/>
    <property type="match status" value="1"/>
</dbReference>
<feature type="domain" description="Cytidyltransferase-like" evidence="10">
    <location>
        <begin position="5"/>
        <end position="131"/>
    </location>
</feature>
<keyword evidence="4 9" id="KW-0547">Nucleotide-binding</keyword>
<dbReference type="Proteomes" id="UP000501705">
    <property type="component" value="Chromosome"/>
</dbReference>
<dbReference type="EMBL" id="CP046171">
    <property type="protein sequence ID" value="QIS03703.1"/>
    <property type="molecule type" value="Genomic_DNA"/>
</dbReference>
<gene>
    <name evidence="9 11" type="primary">coaD</name>
    <name evidence="11" type="ORF">F5X71_16460</name>
</gene>
<evidence type="ECO:0000259" key="10">
    <source>
        <dbReference type="Pfam" id="PF01467"/>
    </source>
</evidence>
<accession>A0A6G9XSA2</accession>
<comment type="similarity">
    <text evidence="9">Belongs to the bacterial CoaD family.</text>
</comment>
<dbReference type="GO" id="GO:0005737">
    <property type="term" value="C:cytoplasm"/>
    <property type="evidence" value="ECO:0007669"/>
    <property type="project" value="UniProtKB-SubCell"/>
</dbReference>
<dbReference type="PANTHER" id="PTHR21342:SF1">
    <property type="entry name" value="PHOSPHOPANTETHEINE ADENYLYLTRANSFERASE"/>
    <property type="match status" value="1"/>
</dbReference>
<organism evidence="11 12">
    <name type="scientific">Nocardia brasiliensis</name>
    <dbReference type="NCBI Taxonomy" id="37326"/>
    <lineage>
        <taxon>Bacteria</taxon>
        <taxon>Bacillati</taxon>
        <taxon>Actinomycetota</taxon>
        <taxon>Actinomycetes</taxon>
        <taxon>Mycobacteriales</taxon>
        <taxon>Nocardiaceae</taxon>
        <taxon>Nocardia</taxon>
    </lineage>
</organism>
<evidence type="ECO:0000256" key="2">
    <source>
        <dbReference type="ARBA" id="ARBA00022679"/>
    </source>
</evidence>
<evidence type="ECO:0000313" key="11">
    <source>
        <dbReference type="EMBL" id="QIS03703.1"/>
    </source>
</evidence>